<dbReference type="CDD" id="cd06588">
    <property type="entry name" value="PhnB_like"/>
    <property type="match status" value="1"/>
</dbReference>
<dbReference type="Gene3D" id="3.10.180.10">
    <property type="entry name" value="2,3-Dihydroxybiphenyl 1,2-Dioxygenase, domain 1"/>
    <property type="match status" value="1"/>
</dbReference>
<dbReference type="Pfam" id="PF06983">
    <property type="entry name" value="3-dmu-9_3-mt"/>
    <property type="match status" value="1"/>
</dbReference>
<dbReference type="STRING" id="1577474.GA0111570_10747"/>
<dbReference type="SUPFAM" id="SSF54593">
    <property type="entry name" value="Glyoxalase/Bleomycin resistance protein/Dihydroxybiphenyl dioxygenase"/>
    <property type="match status" value="1"/>
</dbReference>
<feature type="domain" description="PhnB-like" evidence="1">
    <location>
        <begin position="4"/>
        <end position="117"/>
    </location>
</feature>
<evidence type="ECO:0000259" key="1">
    <source>
        <dbReference type="Pfam" id="PF06983"/>
    </source>
</evidence>
<dbReference type="AlphaFoldDB" id="A0A1G6H748"/>
<dbReference type="OrthoDB" id="9806473at2"/>
<accession>A0A1G6H748</accession>
<dbReference type="RefSeq" id="WP_092611130.1">
    <property type="nucleotide sequence ID" value="NZ_FMYF01000007.1"/>
</dbReference>
<keyword evidence="2" id="KW-0489">Methyltransferase</keyword>
<keyword evidence="2" id="KW-0830">Ubiquinone</keyword>
<dbReference type="GO" id="GO:0008168">
    <property type="term" value="F:methyltransferase activity"/>
    <property type="evidence" value="ECO:0007669"/>
    <property type="project" value="UniProtKB-KW"/>
</dbReference>
<dbReference type="InterPro" id="IPR009725">
    <property type="entry name" value="3_dmu_93_MTrfase"/>
</dbReference>
<name>A0A1G6H748_9ACTN</name>
<dbReference type="InterPro" id="IPR028973">
    <property type="entry name" value="PhnB-like"/>
</dbReference>
<dbReference type="PANTHER" id="PTHR33990:SF2">
    <property type="entry name" value="PHNB-LIKE DOMAIN-CONTAINING PROTEIN"/>
    <property type="match status" value="1"/>
</dbReference>
<sequence>MVTISNCLWFDGNAQEAVEFWTSLVEGSAIGDVSYYPEGAQLPEGTVLMMTFTLAGEHFSALNGGPQYRFSPAHSIQLNAPDQAAADRYWDALTAEGGEEGQCGWCTDRFGMSWQVIPAGLGELLGDPDPVRAARANEALMVMKRIDIEALRRAADGE</sequence>
<gene>
    <name evidence="2" type="ORF">GA0111570_10747</name>
</gene>
<dbReference type="Proteomes" id="UP000199086">
    <property type="component" value="Unassembled WGS sequence"/>
</dbReference>
<protein>
    <submittedName>
        <fullName evidence="2">Glyoxalase superfamily enzyme, possibly 3-demethylubiquinone-9 3-methyltransferase</fullName>
    </submittedName>
</protein>
<proteinExistence type="predicted"/>
<evidence type="ECO:0000313" key="2">
    <source>
        <dbReference type="EMBL" id="SDB89928.1"/>
    </source>
</evidence>
<dbReference type="GO" id="GO:0032259">
    <property type="term" value="P:methylation"/>
    <property type="evidence" value="ECO:0007669"/>
    <property type="project" value="UniProtKB-KW"/>
</dbReference>
<dbReference type="PIRSF" id="PIRSF021700">
    <property type="entry name" value="3_dmu_93_MTrfase"/>
    <property type="match status" value="1"/>
</dbReference>
<reference evidence="2 3" key="1">
    <citation type="submission" date="2016-06" db="EMBL/GenBank/DDBJ databases">
        <authorList>
            <person name="Olsen C.W."/>
            <person name="Carey S."/>
            <person name="Hinshaw L."/>
            <person name="Karasin A.I."/>
        </authorList>
    </citation>
    <scope>NUCLEOTIDE SEQUENCE [LARGE SCALE GENOMIC DNA]</scope>
    <source>
        <strain evidence="2 3">LZ-22</strain>
    </source>
</reference>
<dbReference type="EMBL" id="FMYF01000007">
    <property type="protein sequence ID" value="SDB89928.1"/>
    <property type="molecule type" value="Genomic_DNA"/>
</dbReference>
<keyword evidence="2" id="KW-0808">Transferase</keyword>
<organism evidence="2 3">
    <name type="scientific">Raineyella antarctica</name>
    <dbReference type="NCBI Taxonomy" id="1577474"/>
    <lineage>
        <taxon>Bacteria</taxon>
        <taxon>Bacillati</taxon>
        <taxon>Actinomycetota</taxon>
        <taxon>Actinomycetes</taxon>
        <taxon>Propionibacteriales</taxon>
        <taxon>Propionibacteriaceae</taxon>
        <taxon>Raineyella</taxon>
    </lineage>
</organism>
<evidence type="ECO:0000313" key="3">
    <source>
        <dbReference type="Proteomes" id="UP000199086"/>
    </source>
</evidence>
<dbReference type="PANTHER" id="PTHR33990">
    <property type="entry name" value="PROTEIN YJDN-RELATED"/>
    <property type="match status" value="1"/>
</dbReference>
<keyword evidence="3" id="KW-1185">Reference proteome</keyword>
<dbReference type="InterPro" id="IPR029068">
    <property type="entry name" value="Glyas_Bleomycin-R_OHBP_Dase"/>
</dbReference>